<protein>
    <submittedName>
        <fullName evidence="1">Tetratricopeptide repeat protein</fullName>
    </submittedName>
</protein>
<name>A0A6I4UTU7_9SPHN</name>
<reference evidence="1 2" key="1">
    <citation type="submission" date="2019-12" db="EMBL/GenBank/DDBJ databases">
        <title>Genomic-based taxomic classification of the family Erythrobacteraceae.</title>
        <authorList>
            <person name="Xu L."/>
        </authorList>
    </citation>
    <scope>NUCLEOTIDE SEQUENCE [LARGE SCALE GENOMIC DNA]</scope>
    <source>
        <strain evidence="1 2">MCCC 1K02066</strain>
    </source>
</reference>
<dbReference type="Gene3D" id="1.25.40.10">
    <property type="entry name" value="Tetratricopeptide repeat domain"/>
    <property type="match status" value="1"/>
</dbReference>
<sequence>MSWILAIGLTLGAFVAMAALFRLPRAAWTSVLAALVLGLAGYAAQGNPDMAGSPRSAEIEVSGEGDGLVELRRAVLPQEQWSQHNALITADALARRDRFADAATMLLSAVRADPDDGEAWLALGNALVAQADGSITPAAQLAYRRAEAAAPTSPGVPFFVGIAQLQAGAFADARGLWAEAAGRTPEGSEARAQIEGRMARLDQLLQILAEQQAQQR</sequence>
<dbReference type="SUPFAM" id="SSF48452">
    <property type="entry name" value="TPR-like"/>
    <property type="match status" value="1"/>
</dbReference>
<dbReference type="AlphaFoldDB" id="A0A6I4UTU7"/>
<dbReference type="InterPro" id="IPR011990">
    <property type="entry name" value="TPR-like_helical_dom_sf"/>
</dbReference>
<accession>A0A6I4UTU7</accession>
<dbReference type="Pfam" id="PF13428">
    <property type="entry name" value="TPR_14"/>
    <property type="match status" value="1"/>
</dbReference>
<keyword evidence="2" id="KW-1185">Reference proteome</keyword>
<proteinExistence type="predicted"/>
<comment type="caution">
    <text evidence="1">The sequence shown here is derived from an EMBL/GenBank/DDBJ whole genome shotgun (WGS) entry which is preliminary data.</text>
</comment>
<dbReference type="RefSeq" id="WP_160747197.1">
    <property type="nucleotide sequence ID" value="NZ_WTYK01000007.1"/>
</dbReference>
<evidence type="ECO:0000313" key="2">
    <source>
        <dbReference type="Proteomes" id="UP000469159"/>
    </source>
</evidence>
<organism evidence="1 2">
    <name type="scientific">Croceibacterium soli</name>
    <dbReference type="NCBI Taxonomy" id="1739690"/>
    <lineage>
        <taxon>Bacteria</taxon>
        <taxon>Pseudomonadati</taxon>
        <taxon>Pseudomonadota</taxon>
        <taxon>Alphaproteobacteria</taxon>
        <taxon>Sphingomonadales</taxon>
        <taxon>Erythrobacteraceae</taxon>
        <taxon>Croceibacterium</taxon>
    </lineage>
</organism>
<dbReference type="OrthoDB" id="7390129at2"/>
<evidence type="ECO:0000313" key="1">
    <source>
        <dbReference type="EMBL" id="MXP42332.1"/>
    </source>
</evidence>
<dbReference type="EMBL" id="WTYK01000007">
    <property type="protein sequence ID" value="MXP42332.1"/>
    <property type="molecule type" value="Genomic_DNA"/>
</dbReference>
<gene>
    <name evidence="1" type="ORF">GRI75_11845</name>
</gene>
<dbReference type="Proteomes" id="UP000469159">
    <property type="component" value="Unassembled WGS sequence"/>
</dbReference>